<dbReference type="Gene3D" id="3.40.50.300">
    <property type="entry name" value="P-loop containing nucleotide triphosphate hydrolases"/>
    <property type="match status" value="2"/>
</dbReference>
<evidence type="ECO:0000256" key="10">
    <source>
        <dbReference type="ARBA" id="ARBA00048988"/>
    </source>
</evidence>
<evidence type="ECO:0000313" key="14">
    <source>
        <dbReference type="EMBL" id="NLJ19449.1"/>
    </source>
</evidence>
<evidence type="ECO:0000256" key="2">
    <source>
        <dbReference type="ARBA" id="ARBA00022741"/>
    </source>
</evidence>
<dbReference type="PANTHER" id="PTHR11070:SF2">
    <property type="entry name" value="ATP-DEPENDENT DNA HELICASE SRS2"/>
    <property type="match status" value="1"/>
</dbReference>
<evidence type="ECO:0000256" key="1">
    <source>
        <dbReference type="ARBA" id="ARBA00009922"/>
    </source>
</evidence>
<comment type="catalytic activity">
    <reaction evidence="10">
        <text>ATP + H2O = ADP + phosphate + H(+)</text>
        <dbReference type="Rhea" id="RHEA:13065"/>
        <dbReference type="ChEBI" id="CHEBI:15377"/>
        <dbReference type="ChEBI" id="CHEBI:15378"/>
        <dbReference type="ChEBI" id="CHEBI:30616"/>
        <dbReference type="ChEBI" id="CHEBI:43474"/>
        <dbReference type="ChEBI" id="CHEBI:456216"/>
        <dbReference type="EC" id="5.6.2.4"/>
    </reaction>
</comment>
<dbReference type="Gene3D" id="1.10.10.160">
    <property type="match status" value="1"/>
</dbReference>
<dbReference type="PROSITE" id="PS51198">
    <property type="entry name" value="UVRD_HELICASE_ATP_BIND"/>
    <property type="match status" value="1"/>
</dbReference>
<dbReference type="GO" id="GO:0003677">
    <property type="term" value="F:DNA binding"/>
    <property type="evidence" value="ECO:0007669"/>
    <property type="project" value="UniProtKB-KW"/>
</dbReference>
<keyword evidence="4 11" id="KW-0347">Helicase</keyword>
<evidence type="ECO:0000256" key="7">
    <source>
        <dbReference type="ARBA" id="ARBA00023235"/>
    </source>
</evidence>
<dbReference type="EMBL" id="JAAYSM010000404">
    <property type="protein sequence ID" value="NLJ19449.1"/>
    <property type="molecule type" value="Genomic_DNA"/>
</dbReference>
<evidence type="ECO:0000256" key="3">
    <source>
        <dbReference type="ARBA" id="ARBA00022801"/>
    </source>
</evidence>
<dbReference type="InterPro" id="IPR000212">
    <property type="entry name" value="DNA_helicase_UvrD/REP"/>
</dbReference>
<dbReference type="GO" id="GO:0043138">
    <property type="term" value="F:3'-5' DNA helicase activity"/>
    <property type="evidence" value="ECO:0007669"/>
    <property type="project" value="UniProtKB-EC"/>
</dbReference>
<dbReference type="GO" id="GO:0000725">
    <property type="term" value="P:recombinational repair"/>
    <property type="evidence" value="ECO:0007669"/>
    <property type="project" value="TreeGrafter"/>
</dbReference>
<comment type="catalytic activity">
    <reaction evidence="8">
        <text>Couples ATP hydrolysis with the unwinding of duplex DNA by translocating in the 3'-5' direction.</text>
        <dbReference type="EC" id="5.6.2.4"/>
    </reaction>
</comment>
<keyword evidence="3 11" id="KW-0378">Hydrolase</keyword>
<dbReference type="EC" id="5.6.2.4" evidence="9"/>
<dbReference type="InterPro" id="IPR013986">
    <property type="entry name" value="DExx_box_DNA_helicase_dom_sf"/>
</dbReference>
<gene>
    <name evidence="14" type="ORF">GX355_11390</name>
</gene>
<dbReference type="Gene3D" id="1.10.486.10">
    <property type="entry name" value="PCRA, domain 4"/>
    <property type="match status" value="1"/>
</dbReference>
<dbReference type="PROSITE" id="PS51217">
    <property type="entry name" value="UVRD_HELICASE_CTER"/>
    <property type="match status" value="1"/>
</dbReference>
<reference evidence="14 15" key="1">
    <citation type="journal article" date="2020" name="Biotechnol. Biofuels">
        <title>New insights from the biogas microbiome by comprehensive genome-resolved metagenomics of nearly 1600 species originating from multiple anaerobic digesters.</title>
        <authorList>
            <person name="Campanaro S."/>
            <person name="Treu L."/>
            <person name="Rodriguez-R L.M."/>
            <person name="Kovalovszki A."/>
            <person name="Ziels R.M."/>
            <person name="Maus I."/>
            <person name="Zhu X."/>
            <person name="Kougias P.G."/>
            <person name="Basile A."/>
            <person name="Luo G."/>
            <person name="Schluter A."/>
            <person name="Konstantinidis K.T."/>
            <person name="Angelidaki I."/>
        </authorList>
    </citation>
    <scope>NUCLEOTIDE SEQUENCE [LARGE SCALE GENOMIC DNA]</scope>
    <source>
        <strain evidence="14">AS23ysBPME_34</strain>
    </source>
</reference>
<dbReference type="InterPro" id="IPR014016">
    <property type="entry name" value="UvrD-like_ATP-bd"/>
</dbReference>
<evidence type="ECO:0000256" key="4">
    <source>
        <dbReference type="ARBA" id="ARBA00022806"/>
    </source>
</evidence>
<dbReference type="SUPFAM" id="SSF52540">
    <property type="entry name" value="P-loop containing nucleoside triphosphate hydrolases"/>
    <property type="match status" value="1"/>
</dbReference>
<evidence type="ECO:0000313" key="15">
    <source>
        <dbReference type="Proteomes" id="UP000541058"/>
    </source>
</evidence>
<evidence type="ECO:0000259" key="13">
    <source>
        <dbReference type="PROSITE" id="PS51217"/>
    </source>
</evidence>
<dbReference type="PANTHER" id="PTHR11070">
    <property type="entry name" value="UVRD / RECB / PCRA DNA HELICASE FAMILY MEMBER"/>
    <property type="match status" value="1"/>
</dbReference>
<comment type="similarity">
    <text evidence="1">Belongs to the helicase family. UvrD subfamily.</text>
</comment>
<dbReference type="Pfam" id="PF13361">
    <property type="entry name" value="UvrD_C"/>
    <property type="match status" value="1"/>
</dbReference>
<dbReference type="InterPro" id="IPR014017">
    <property type="entry name" value="DNA_helicase_UvrD-like_C"/>
</dbReference>
<feature type="binding site" evidence="11">
    <location>
        <begin position="27"/>
        <end position="34"/>
    </location>
    <ligand>
        <name>ATP</name>
        <dbReference type="ChEBI" id="CHEBI:30616"/>
    </ligand>
</feature>
<evidence type="ECO:0000256" key="5">
    <source>
        <dbReference type="ARBA" id="ARBA00022840"/>
    </source>
</evidence>
<feature type="domain" description="UvrD-like helicase ATP-binding" evidence="12">
    <location>
        <begin position="6"/>
        <end position="304"/>
    </location>
</feature>
<keyword evidence="7" id="KW-0413">Isomerase</keyword>
<accession>A0A7X8H124</accession>
<evidence type="ECO:0000256" key="8">
    <source>
        <dbReference type="ARBA" id="ARBA00034617"/>
    </source>
</evidence>
<comment type="caution">
    <text evidence="14">The sequence shown here is derived from an EMBL/GenBank/DDBJ whole genome shotgun (WGS) entry which is preliminary data.</text>
</comment>
<dbReference type="RefSeq" id="WP_276650005.1">
    <property type="nucleotide sequence ID" value="NZ_JAAYSM010000404.1"/>
</dbReference>
<dbReference type="AlphaFoldDB" id="A0A7X8H124"/>
<proteinExistence type="inferred from homology"/>
<keyword evidence="6" id="KW-0238">DNA-binding</keyword>
<name>A0A7X8H124_9LACT</name>
<dbReference type="Pfam" id="PF00580">
    <property type="entry name" value="UvrD-helicase"/>
    <property type="match status" value="1"/>
</dbReference>
<evidence type="ECO:0000259" key="12">
    <source>
        <dbReference type="PROSITE" id="PS51198"/>
    </source>
</evidence>
<evidence type="ECO:0000256" key="11">
    <source>
        <dbReference type="PROSITE-ProRule" id="PRU00560"/>
    </source>
</evidence>
<dbReference type="InterPro" id="IPR027417">
    <property type="entry name" value="P-loop_NTPase"/>
</dbReference>
<sequence length="634" mass="74675">MEQIKDELNPQQREAVFDDDGPLLVIAGPGSGKTHILTRRIARIITETSGERFRLLALTFTNKAADEMKERVEQLVGDEVDRLFISTFHGFCFEVLRKYGSYINLDNNFTIYDQSANTNNYIALLIEAIQDELNEEFSTKNNVLSRYENKQVLKNDASKLLNAIFRLKNRLVTPEDIPHDSRKYDKIFRTVYTLYNKKLRDNNVIDFSDLLLLTYQLFKDKPFIAKQYRKTFKHLLIDEAQDTNKAQFEIIKALCGDNYENIFIVADEDQLIYEWNDARFEYLLEFMKIYKARTVQMFENYRCPESILNMANQLIKLNVNRLNNKKDLRANKNNSDNNVSLTQYDTPEMESESITNEILKVNDFNNTCVIARNRFILELIEEDLKNKEIPFNYPSTSERFFTQEVQILIALLYATFNEEDTVNINIVCDYFNLDSEDLFTIEDQTRFSQFIQAVTEQEPELAKTLSKLVQQKNEFFYYIDKILMNLTNISSFNDHPTDKDKDLFDDYKQLKSIERKYRREREDAEQNIGDFLNYLALSPKGNPHQEGVTLLTGHAAKGLEFDYVFVASVNQGIFPDYRSIDNPRSLEEERRNFFVAITRTKKKLYLSYTIQRKTRFSYRYHEPSQFLFEVGLLD</sequence>
<feature type="domain" description="UvrD-like helicase C-terminal" evidence="13">
    <location>
        <begin position="305"/>
        <end position="558"/>
    </location>
</feature>
<keyword evidence="2 11" id="KW-0547">Nucleotide-binding</keyword>
<dbReference type="Proteomes" id="UP000541058">
    <property type="component" value="Unassembled WGS sequence"/>
</dbReference>
<dbReference type="CDD" id="cd17932">
    <property type="entry name" value="DEXQc_UvrD"/>
    <property type="match status" value="1"/>
</dbReference>
<evidence type="ECO:0000256" key="9">
    <source>
        <dbReference type="ARBA" id="ARBA00034808"/>
    </source>
</evidence>
<organism evidence="14 15">
    <name type="scientific">Globicatella sulfidifaciens</name>
    <dbReference type="NCBI Taxonomy" id="136093"/>
    <lineage>
        <taxon>Bacteria</taxon>
        <taxon>Bacillati</taxon>
        <taxon>Bacillota</taxon>
        <taxon>Bacilli</taxon>
        <taxon>Lactobacillales</taxon>
        <taxon>Aerococcaceae</taxon>
        <taxon>Globicatella</taxon>
    </lineage>
</organism>
<evidence type="ECO:0000256" key="6">
    <source>
        <dbReference type="ARBA" id="ARBA00023125"/>
    </source>
</evidence>
<protein>
    <recommendedName>
        <fullName evidence="9">DNA 3'-5' helicase</fullName>
        <ecNumber evidence="9">5.6.2.4</ecNumber>
    </recommendedName>
</protein>
<dbReference type="GO" id="GO:0005524">
    <property type="term" value="F:ATP binding"/>
    <property type="evidence" value="ECO:0007669"/>
    <property type="project" value="UniProtKB-UniRule"/>
</dbReference>
<dbReference type="GO" id="GO:0016787">
    <property type="term" value="F:hydrolase activity"/>
    <property type="evidence" value="ECO:0007669"/>
    <property type="project" value="UniProtKB-UniRule"/>
</dbReference>
<keyword evidence="5 11" id="KW-0067">ATP-binding</keyword>